<dbReference type="AlphaFoldDB" id="A0A399SSS1"/>
<evidence type="ECO:0000313" key="3">
    <source>
        <dbReference type="Proteomes" id="UP000265926"/>
    </source>
</evidence>
<protein>
    <submittedName>
        <fullName evidence="2">DUF3667 domain-containing protein</fullName>
    </submittedName>
</protein>
<keyword evidence="3" id="KW-1185">Reference proteome</keyword>
<keyword evidence="1" id="KW-0812">Transmembrane</keyword>
<feature type="transmembrane region" description="Helical" evidence="1">
    <location>
        <begin position="281"/>
        <end position="300"/>
    </location>
</feature>
<feature type="transmembrane region" description="Helical" evidence="1">
    <location>
        <begin position="222"/>
        <end position="241"/>
    </location>
</feature>
<accession>A0A399SSS1</accession>
<feature type="transmembrane region" description="Helical" evidence="1">
    <location>
        <begin position="253"/>
        <end position="275"/>
    </location>
</feature>
<sequence>MWSKIRNKLFRAEKEKASEPVVCKNCATEFVGHYCPHCGQSVSDYDRPFSFLFFNFLGDFFAFDERFFKTTIDLMFKPGFLTKEYFEGKRIRYAPPFRVFIFTSFVLFLLLQIYTNRGLQNVLHFDLRNQETLDTTAVATIDSILTSELGRQPATDSAGSLDATLTMDSFRKGDVQSWLETAAAQKEKELKEETDPERRKELQDILRVLRSPEQVNARILKYMSWAFFLLLPIFALLLKLFYIRRRQNYIRHLIFSIHIHSYLFVLLIIITGMYLTLPYKLGLVTLILLLSFPVYTILAMKNFYRQGIGKAIVKFLGISFIYNTIFLSFVIYVIIEALQV</sequence>
<proteinExistence type="predicted"/>
<dbReference type="OrthoDB" id="1315649at2"/>
<dbReference type="EMBL" id="QWGR01000023">
    <property type="protein sequence ID" value="RIJ45542.1"/>
    <property type="molecule type" value="Genomic_DNA"/>
</dbReference>
<evidence type="ECO:0000256" key="1">
    <source>
        <dbReference type="SAM" id="Phobius"/>
    </source>
</evidence>
<feature type="transmembrane region" description="Helical" evidence="1">
    <location>
        <begin position="312"/>
        <end position="335"/>
    </location>
</feature>
<keyword evidence="1" id="KW-1133">Transmembrane helix</keyword>
<gene>
    <name evidence="2" type="ORF">D1614_22440</name>
</gene>
<name>A0A399SSS1_9BACT</name>
<dbReference type="InterPro" id="IPR022134">
    <property type="entry name" value="DUF3667"/>
</dbReference>
<comment type="caution">
    <text evidence="2">The sequence shown here is derived from an EMBL/GenBank/DDBJ whole genome shotgun (WGS) entry which is preliminary data.</text>
</comment>
<dbReference type="RefSeq" id="WP_119440248.1">
    <property type="nucleotide sequence ID" value="NZ_QWGR01000023.1"/>
</dbReference>
<reference evidence="2 3" key="1">
    <citation type="submission" date="2018-08" db="EMBL/GenBank/DDBJ databases">
        <title>Pallidiluteibacterium maritimus gen. nov., sp. nov., isolated from coastal sediment.</title>
        <authorList>
            <person name="Zhou L.Y."/>
        </authorList>
    </citation>
    <scope>NUCLEOTIDE SEQUENCE [LARGE SCALE GENOMIC DNA]</scope>
    <source>
        <strain evidence="2 3">XSD2</strain>
    </source>
</reference>
<dbReference type="Proteomes" id="UP000265926">
    <property type="component" value="Unassembled WGS sequence"/>
</dbReference>
<evidence type="ECO:0000313" key="2">
    <source>
        <dbReference type="EMBL" id="RIJ45542.1"/>
    </source>
</evidence>
<dbReference type="Pfam" id="PF12412">
    <property type="entry name" value="DUF3667"/>
    <property type="match status" value="1"/>
</dbReference>
<organism evidence="2 3">
    <name type="scientific">Maribellus luteus</name>
    <dbReference type="NCBI Taxonomy" id="2305463"/>
    <lineage>
        <taxon>Bacteria</taxon>
        <taxon>Pseudomonadati</taxon>
        <taxon>Bacteroidota</taxon>
        <taxon>Bacteroidia</taxon>
        <taxon>Marinilabiliales</taxon>
        <taxon>Prolixibacteraceae</taxon>
        <taxon>Maribellus</taxon>
    </lineage>
</organism>
<feature type="transmembrane region" description="Helical" evidence="1">
    <location>
        <begin position="97"/>
        <end position="115"/>
    </location>
</feature>
<keyword evidence="1" id="KW-0472">Membrane</keyword>